<gene>
    <name evidence="2" type="ordered locus">Deima_1322</name>
</gene>
<dbReference type="Proteomes" id="UP000008635">
    <property type="component" value="Chromosome"/>
</dbReference>
<sequence length="62" mass="6624">MPSDADASTDDVNHDADAASRHARANARQVEYLWAALAQRQQRAGVSPTPDLQAPEPDAPVT</sequence>
<proteinExistence type="predicted"/>
<dbReference type="HOGENOM" id="CLU_2896630_0_0_0"/>
<keyword evidence="3" id="KW-1185">Reference proteome</keyword>
<evidence type="ECO:0000256" key="1">
    <source>
        <dbReference type="SAM" id="MobiDB-lite"/>
    </source>
</evidence>
<feature type="region of interest" description="Disordered" evidence="1">
    <location>
        <begin position="39"/>
        <end position="62"/>
    </location>
</feature>
<dbReference type="AlphaFoldDB" id="E8U7D4"/>
<feature type="region of interest" description="Disordered" evidence="1">
    <location>
        <begin position="1"/>
        <end position="25"/>
    </location>
</feature>
<dbReference type="RefSeq" id="WP_013556478.1">
    <property type="nucleotide sequence ID" value="NC_014958.1"/>
</dbReference>
<reference evidence="3" key="2">
    <citation type="submission" date="2011-01" db="EMBL/GenBank/DDBJ databases">
        <title>The complete genome of Deinococcus maricopensis DSM 21211.</title>
        <authorList>
            <consortium name="US DOE Joint Genome Institute (JGI-PGF)"/>
            <person name="Lucas S."/>
            <person name="Copeland A."/>
            <person name="Lapidus A."/>
            <person name="Goodwin L."/>
            <person name="Pitluck S."/>
            <person name="Kyrpides N."/>
            <person name="Mavromatis K."/>
            <person name="Pagani I."/>
            <person name="Ivanova N."/>
            <person name="Ovchinnikova G."/>
            <person name="Zeytun A."/>
            <person name="Detter J.C."/>
            <person name="Han C."/>
            <person name="Land M."/>
            <person name="Hauser L."/>
            <person name="Markowitz V."/>
            <person name="Cheng J.-F."/>
            <person name="Hugenholtz P."/>
            <person name="Woyke T."/>
            <person name="Wu D."/>
            <person name="Pukall R."/>
            <person name="Gehrich-Schroeter G."/>
            <person name="Brambilla E."/>
            <person name="Klenk H.-P."/>
            <person name="Eisen J.A."/>
        </authorList>
    </citation>
    <scope>NUCLEOTIDE SEQUENCE [LARGE SCALE GENOMIC DNA]</scope>
    <source>
        <strain evidence="3">DSM 21211 / LMG 22137 / NRRL B-23946 / LB-34</strain>
    </source>
</reference>
<dbReference type="KEGG" id="dmr:Deima_1322"/>
<organism evidence="2 3">
    <name type="scientific">Deinococcus maricopensis (strain DSM 21211 / LMG 22137 / NRRL B-23946 / LB-34)</name>
    <dbReference type="NCBI Taxonomy" id="709986"/>
    <lineage>
        <taxon>Bacteria</taxon>
        <taxon>Thermotogati</taxon>
        <taxon>Deinococcota</taxon>
        <taxon>Deinococci</taxon>
        <taxon>Deinococcales</taxon>
        <taxon>Deinococcaceae</taxon>
        <taxon>Deinococcus</taxon>
    </lineage>
</organism>
<accession>E8U7D4</accession>
<evidence type="ECO:0000313" key="3">
    <source>
        <dbReference type="Proteomes" id="UP000008635"/>
    </source>
</evidence>
<reference evidence="2 3" key="1">
    <citation type="journal article" date="2011" name="Stand. Genomic Sci.">
        <title>Complete genome sequence of Deinococcus maricopensis type strain (LB-34).</title>
        <authorList>
            <person name="Pukall R."/>
            <person name="Zeytun A."/>
            <person name="Lucas S."/>
            <person name="Lapidus A."/>
            <person name="Hammon N."/>
            <person name="Deshpande S."/>
            <person name="Nolan M."/>
            <person name="Cheng J.F."/>
            <person name="Pitluck S."/>
            <person name="Liolios K."/>
            <person name="Pagani I."/>
            <person name="Mikhailova N."/>
            <person name="Ivanova N."/>
            <person name="Mavromatis K."/>
            <person name="Pati A."/>
            <person name="Tapia R."/>
            <person name="Han C."/>
            <person name="Goodwin L."/>
            <person name="Chen A."/>
            <person name="Palaniappan K."/>
            <person name="Land M."/>
            <person name="Hauser L."/>
            <person name="Chang Y.J."/>
            <person name="Jeffries C.D."/>
            <person name="Brambilla E.M."/>
            <person name="Rohde M."/>
            <person name="Goker M."/>
            <person name="Detter J.C."/>
            <person name="Woyke T."/>
            <person name="Bristow J."/>
            <person name="Eisen J.A."/>
            <person name="Markowitz V."/>
            <person name="Hugenholtz P."/>
            <person name="Kyrpides N.C."/>
            <person name="Klenk H.P."/>
        </authorList>
    </citation>
    <scope>NUCLEOTIDE SEQUENCE [LARGE SCALE GENOMIC DNA]</scope>
    <source>
        <strain evidence="3">DSM 21211 / LMG 22137 / NRRL B-23946 / LB-34</strain>
    </source>
</reference>
<evidence type="ECO:0000313" key="2">
    <source>
        <dbReference type="EMBL" id="ADV66973.1"/>
    </source>
</evidence>
<feature type="compositionally biased region" description="Basic and acidic residues" evidence="1">
    <location>
        <begin position="11"/>
        <end position="20"/>
    </location>
</feature>
<protein>
    <submittedName>
        <fullName evidence="2">Putative ribonuclease</fullName>
    </submittedName>
</protein>
<name>E8U7D4_DEIML</name>
<dbReference type="EMBL" id="CP002454">
    <property type="protein sequence ID" value="ADV66973.1"/>
    <property type="molecule type" value="Genomic_DNA"/>
</dbReference>